<feature type="region of interest" description="Disordered" evidence="2">
    <location>
        <begin position="623"/>
        <end position="643"/>
    </location>
</feature>
<feature type="compositionally biased region" description="Low complexity" evidence="2">
    <location>
        <begin position="591"/>
        <end position="604"/>
    </location>
</feature>
<comment type="caution">
    <text evidence="3">The sequence shown here is derived from an EMBL/GenBank/DDBJ whole genome shotgun (WGS) entry which is preliminary data.</text>
</comment>
<gene>
    <name evidence="3" type="ORF">BaRGS_00020492</name>
</gene>
<proteinExistence type="predicted"/>
<evidence type="ECO:0000313" key="4">
    <source>
        <dbReference type="Proteomes" id="UP001519460"/>
    </source>
</evidence>
<organism evidence="3 4">
    <name type="scientific">Batillaria attramentaria</name>
    <dbReference type="NCBI Taxonomy" id="370345"/>
    <lineage>
        <taxon>Eukaryota</taxon>
        <taxon>Metazoa</taxon>
        <taxon>Spiralia</taxon>
        <taxon>Lophotrochozoa</taxon>
        <taxon>Mollusca</taxon>
        <taxon>Gastropoda</taxon>
        <taxon>Caenogastropoda</taxon>
        <taxon>Sorbeoconcha</taxon>
        <taxon>Cerithioidea</taxon>
        <taxon>Batillariidae</taxon>
        <taxon>Batillaria</taxon>
    </lineage>
</organism>
<dbReference type="PANTHER" id="PTHR35838:SF1">
    <property type="entry name" value="TRICHOHYALIN-LIKE"/>
    <property type="match status" value="1"/>
</dbReference>
<keyword evidence="4" id="KW-1185">Reference proteome</keyword>
<dbReference type="AlphaFoldDB" id="A0ABD0KM31"/>
<dbReference type="EMBL" id="JACVVK020000152">
    <property type="protein sequence ID" value="KAK7488333.1"/>
    <property type="molecule type" value="Genomic_DNA"/>
</dbReference>
<accession>A0ABD0KM31</accession>
<evidence type="ECO:0000256" key="1">
    <source>
        <dbReference type="SAM" id="Coils"/>
    </source>
</evidence>
<evidence type="ECO:0000256" key="2">
    <source>
        <dbReference type="SAM" id="MobiDB-lite"/>
    </source>
</evidence>
<name>A0ABD0KM31_9CAEN</name>
<dbReference type="PANTHER" id="PTHR35838">
    <property type="entry name" value="CHROMOSOME 21, WHOLE GENOME SHOTGUN SEQUENCE"/>
    <property type="match status" value="1"/>
</dbReference>
<feature type="region of interest" description="Disordered" evidence="2">
    <location>
        <begin position="581"/>
        <end position="606"/>
    </location>
</feature>
<feature type="coiled-coil region" evidence="1">
    <location>
        <begin position="426"/>
        <end position="491"/>
    </location>
</feature>
<dbReference type="Proteomes" id="UP001519460">
    <property type="component" value="Unassembled WGS sequence"/>
</dbReference>
<feature type="region of interest" description="Disordered" evidence="2">
    <location>
        <begin position="59"/>
        <end position="78"/>
    </location>
</feature>
<keyword evidence="1" id="KW-0175">Coiled coil</keyword>
<protein>
    <submittedName>
        <fullName evidence="3">Uncharacterized protein</fullName>
    </submittedName>
</protein>
<feature type="coiled-coil region" evidence="1">
    <location>
        <begin position="546"/>
        <end position="573"/>
    </location>
</feature>
<sequence length="643" mass="74304">MQTDSGAPVPLNALAQSKLQYGLKQKTTCNRGDGNLCQTEGRCVCLDFRERRVCASRGIEPSGRPEETAKGVSMSAADFSRSRDNTRMFDDPDFDFSTMGDQEDSTTGDKLQLRLLLLEDKERSDLMWQQVAAFQEKVTMCLDSFKPETLHIHVRALASVPNQNPIMAASIHSLARLRMIVQQQLRRASMRSDGSIYFAGQQQASVIARCTQYFVWFFEFMDYMNELHTNFKERIFLPLFKFFHDVTFLGSQGRTSTSGSTFSKMSQFSVDSGDTDETDMFGEEGTSVETARRRAHSRTALMLLSKEFADIKTLYDTSEVDNVAQRLSFLKDQIDFMLEEEDEIDPDLYSADSGKLVQHLDMDEGTENLVRLPVDLLVKFRKAVWLSRRWLELYDKRSKDLNDKLHKVLTLEANLTRRLNYLDDNIGNHEKELEKRTEELHRLMQREERSESLSLTLYDVDNHSKVLKQQLETLRKQRDALTAKVVEVTQRGRAHEYRKLKVEFEKNKLQRFLLERKLATLGFQRQVADQDKKLELHMRPSLIRHTNHVQDTCERLEQTLHEEKRERDNIRSALVPIQEDRRSLSHKLSSRRSTNTSSRSSGRLRAGEAKYVRTLHFARPARPGGFALPQATTTPGWISPPQW</sequence>
<evidence type="ECO:0000313" key="3">
    <source>
        <dbReference type="EMBL" id="KAK7488333.1"/>
    </source>
</evidence>
<reference evidence="3 4" key="1">
    <citation type="journal article" date="2023" name="Sci. Data">
        <title>Genome assembly of the Korean intertidal mud-creeper Batillaria attramentaria.</title>
        <authorList>
            <person name="Patra A.K."/>
            <person name="Ho P.T."/>
            <person name="Jun S."/>
            <person name="Lee S.J."/>
            <person name="Kim Y."/>
            <person name="Won Y.J."/>
        </authorList>
    </citation>
    <scope>NUCLEOTIDE SEQUENCE [LARGE SCALE GENOMIC DNA]</scope>
    <source>
        <strain evidence="3">Wonlab-2016</strain>
    </source>
</reference>